<keyword evidence="3 4" id="KW-0408">Iron</keyword>
<dbReference type="Proteomes" id="UP000625316">
    <property type="component" value="Unassembled WGS sequence"/>
</dbReference>
<dbReference type="InterPro" id="IPR009056">
    <property type="entry name" value="Cyt_c-like_dom"/>
</dbReference>
<comment type="caution">
    <text evidence="6">The sequence shown here is derived from an EMBL/GenBank/DDBJ whole genome shotgun (WGS) entry which is preliminary data.</text>
</comment>
<dbReference type="Pfam" id="PF02433">
    <property type="entry name" value="FixO"/>
    <property type="match status" value="1"/>
</dbReference>
<organism evidence="6 7">
    <name type="scientific">Romeriopsis navalis LEGE 11480</name>
    <dbReference type="NCBI Taxonomy" id="2777977"/>
    <lineage>
        <taxon>Bacteria</taxon>
        <taxon>Bacillati</taxon>
        <taxon>Cyanobacteriota</taxon>
        <taxon>Cyanophyceae</taxon>
        <taxon>Leptolyngbyales</taxon>
        <taxon>Leptolyngbyaceae</taxon>
        <taxon>Romeriopsis</taxon>
        <taxon>Romeriopsis navalis</taxon>
    </lineage>
</organism>
<dbReference type="InterPro" id="IPR003468">
    <property type="entry name" value="Cyt_c_oxidase_monohaem-su/FixO"/>
</dbReference>
<evidence type="ECO:0000256" key="4">
    <source>
        <dbReference type="PROSITE-ProRule" id="PRU00433"/>
    </source>
</evidence>
<keyword evidence="1 4" id="KW-0349">Heme</keyword>
<reference evidence="6" key="1">
    <citation type="submission" date="2020-10" db="EMBL/GenBank/DDBJ databases">
        <authorList>
            <person name="Castelo-Branco R."/>
            <person name="Eusebio N."/>
            <person name="Adriana R."/>
            <person name="Vieira A."/>
            <person name="Brugerolle De Fraissinette N."/>
            <person name="Rezende De Castro R."/>
            <person name="Schneider M.P."/>
            <person name="Vasconcelos V."/>
            <person name="Leao P.N."/>
        </authorList>
    </citation>
    <scope>NUCLEOTIDE SEQUENCE</scope>
    <source>
        <strain evidence="6">LEGE 11480</strain>
    </source>
</reference>
<proteinExistence type="predicted"/>
<evidence type="ECO:0000256" key="3">
    <source>
        <dbReference type="ARBA" id="ARBA00023004"/>
    </source>
</evidence>
<dbReference type="GO" id="GO:0020037">
    <property type="term" value="F:heme binding"/>
    <property type="evidence" value="ECO:0007669"/>
    <property type="project" value="InterPro"/>
</dbReference>
<protein>
    <submittedName>
        <fullName evidence="6">Cbb3-type cytochrome c oxidase subunit II</fullName>
    </submittedName>
</protein>
<dbReference type="RefSeq" id="WP_264327714.1">
    <property type="nucleotide sequence ID" value="NZ_JADEXQ010000133.1"/>
</dbReference>
<evidence type="ECO:0000313" key="6">
    <source>
        <dbReference type="EMBL" id="MBE9032897.1"/>
    </source>
</evidence>
<dbReference type="Gene3D" id="1.10.760.10">
    <property type="entry name" value="Cytochrome c-like domain"/>
    <property type="match status" value="1"/>
</dbReference>
<keyword evidence="7" id="KW-1185">Reference proteome</keyword>
<evidence type="ECO:0000256" key="1">
    <source>
        <dbReference type="ARBA" id="ARBA00022617"/>
    </source>
</evidence>
<feature type="domain" description="Cytochrome c" evidence="5">
    <location>
        <begin position="48"/>
        <end position="165"/>
    </location>
</feature>
<dbReference type="PROSITE" id="PS51007">
    <property type="entry name" value="CYTC"/>
    <property type="match status" value="1"/>
</dbReference>
<evidence type="ECO:0000256" key="2">
    <source>
        <dbReference type="ARBA" id="ARBA00022723"/>
    </source>
</evidence>
<dbReference type="AlphaFoldDB" id="A0A928Z6C9"/>
<accession>A0A928Z6C9</accession>
<gene>
    <name evidence="6" type="ORF">IQ266_24480</name>
</gene>
<evidence type="ECO:0000313" key="7">
    <source>
        <dbReference type="Proteomes" id="UP000625316"/>
    </source>
</evidence>
<dbReference type="InterPro" id="IPR036909">
    <property type="entry name" value="Cyt_c-like_dom_sf"/>
</dbReference>
<dbReference type="GO" id="GO:0046872">
    <property type="term" value="F:metal ion binding"/>
    <property type="evidence" value="ECO:0007669"/>
    <property type="project" value="UniProtKB-KW"/>
</dbReference>
<name>A0A928Z6C9_9CYAN</name>
<evidence type="ECO:0000259" key="5">
    <source>
        <dbReference type="PROSITE" id="PS51007"/>
    </source>
</evidence>
<dbReference type="GO" id="GO:0009055">
    <property type="term" value="F:electron transfer activity"/>
    <property type="evidence" value="ECO:0007669"/>
    <property type="project" value="InterPro"/>
</dbReference>
<keyword evidence="2 4" id="KW-0479">Metal-binding</keyword>
<dbReference type="SUPFAM" id="SSF46626">
    <property type="entry name" value="Cytochrome c"/>
    <property type="match status" value="1"/>
</dbReference>
<sequence length="176" mass="19494">MKFKFFRTFPIIVGLSILFGLAFSGLVVAPVFTSSIATASPGLVAYTPTEQHGRQIYLREGCVYCHSQQVRSVKADEPLSTSFGAAKAGDYYYDSPNALGTSRQGPDLSNEGRVWSKDYGDSAREYLIGHFKNPRAYNPQSIMPAYDYLSDSELSDLTDYMQALGAWKDHPPEETP</sequence>
<dbReference type="EMBL" id="JADEXQ010000133">
    <property type="protein sequence ID" value="MBE9032897.1"/>
    <property type="molecule type" value="Genomic_DNA"/>
</dbReference>